<comment type="similarity">
    <text evidence="8">Belongs to the adenylyl cyclase class-4/guanylyl cyclase family.</text>
</comment>
<dbReference type="InterPro" id="IPR018297">
    <property type="entry name" value="A/G_cyclase_CS"/>
</dbReference>
<evidence type="ECO:0000259" key="10">
    <source>
        <dbReference type="PROSITE" id="PS50125"/>
    </source>
</evidence>
<dbReference type="PROSITE" id="PS00452">
    <property type="entry name" value="GUANYLATE_CYCLASE_1"/>
    <property type="match status" value="1"/>
</dbReference>
<dbReference type="InterPro" id="IPR001054">
    <property type="entry name" value="A/G_cyclase"/>
</dbReference>
<dbReference type="SUPFAM" id="SSF55073">
    <property type="entry name" value="Nucleotide cyclase"/>
    <property type="match status" value="1"/>
</dbReference>
<name>A0AAN9AHB8_HALRR</name>
<keyword evidence="4" id="KW-1133">Transmembrane helix</keyword>
<dbReference type="FunFam" id="3.30.70.1230:FF:000115">
    <property type="entry name" value="Soluble guanylate cyclase gcy-35"/>
    <property type="match status" value="1"/>
</dbReference>
<proteinExistence type="inferred from homology"/>
<evidence type="ECO:0000256" key="1">
    <source>
        <dbReference type="ARBA" id="ARBA00004370"/>
    </source>
</evidence>
<dbReference type="Pfam" id="PF00211">
    <property type="entry name" value="Guanylate_cyc"/>
    <property type="match status" value="1"/>
</dbReference>
<organism evidence="11 12">
    <name type="scientific">Halocaridina rubra</name>
    <name type="common">Hawaiian red shrimp</name>
    <dbReference type="NCBI Taxonomy" id="373956"/>
    <lineage>
        <taxon>Eukaryota</taxon>
        <taxon>Metazoa</taxon>
        <taxon>Ecdysozoa</taxon>
        <taxon>Arthropoda</taxon>
        <taxon>Crustacea</taxon>
        <taxon>Multicrustacea</taxon>
        <taxon>Malacostraca</taxon>
        <taxon>Eumalacostraca</taxon>
        <taxon>Eucarida</taxon>
        <taxon>Decapoda</taxon>
        <taxon>Pleocyemata</taxon>
        <taxon>Caridea</taxon>
        <taxon>Atyoidea</taxon>
        <taxon>Atyidae</taxon>
        <taxon>Halocaridina</taxon>
    </lineage>
</organism>
<evidence type="ECO:0000256" key="3">
    <source>
        <dbReference type="ARBA" id="ARBA00022741"/>
    </source>
</evidence>
<evidence type="ECO:0000256" key="9">
    <source>
        <dbReference type="SAM" id="MobiDB-lite"/>
    </source>
</evidence>
<dbReference type="GO" id="GO:0005886">
    <property type="term" value="C:plasma membrane"/>
    <property type="evidence" value="ECO:0007669"/>
    <property type="project" value="TreeGrafter"/>
</dbReference>
<feature type="domain" description="Guanylate cyclase" evidence="10">
    <location>
        <begin position="143"/>
        <end position="284"/>
    </location>
</feature>
<evidence type="ECO:0000256" key="5">
    <source>
        <dbReference type="ARBA" id="ARBA00023136"/>
    </source>
</evidence>
<keyword evidence="2" id="KW-0812">Transmembrane</keyword>
<accession>A0AAN9AHB8</accession>
<dbReference type="AlphaFoldDB" id="A0AAN9AHB8"/>
<keyword evidence="7 8" id="KW-0456">Lyase</keyword>
<dbReference type="CDD" id="cd07302">
    <property type="entry name" value="CHD"/>
    <property type="match status" value="1"/>
</dbReference>
<dbReference type="Gene3D" id="3.30.70.1230">
    <property type="entry name" value="Nucleotide cyclase"/>
    <property type="match status" value="1"/>
</dbReference>
<keyword evidence="3" id="KW-0547">Nucleotide-binding</keyword>
<keyword evidence="12" id="KW-1185">Reference proteome</keyword>
<evidence type="ECO:0000256" key="8">
    <source>
        <dbReference type="RuleBase" id="RU000405"/>
    </source>
</evidence>
<evidence type="ECO:0000256" key="4">
    <source>
        <dbReference type="ARBA" id="ARBA00022989"/>
    </source>
</evidence>
<gene>
    <name evidence="11" type="ORF">SK128_000440</name>
</gene>
<keyword evidence="5" id="KW-0472">Membrane</keyword>
<dbReference type="InterPro" id="IPR029787">
    <property type="entry name" value="Nucleotide_cyclase"/>
</dbReference>
<keyword evidence="6" id="KW-0325">Glycoprotein</keyword>
<dbReference type="SMART" id="SM00044">
    <property type="entry name" value="CYCc"/>
    <property type="match status" value="1"/>
</dbReference>
<evidence type="ECO:0000313" key="12">
    <source>
        <dbReference type="Proteomes" id="UP001381693"/>
    </source>
</evidence>
<dbReference type="GO" id="GO:0004016">
    <property type="term" value="F:adenylate cyclase activity"/>
    <property type="evidence" value="ECO:0007669"/>
    <property type="project" value="TreeGrafter"/>
</dbReference>
<feature type="compositionally biased region" description="Basic and acidic residues" evidence="9">
    <location>
        <begin position="1"/>
        <end position="19"/>
    </location>
</feature>
<dbReference type="Proteomes" id="UP001381693">
    <property type="component" value="Unassembled WGS sequence"/>
</dbReference>
<dbReference type="GO" id="GO:0000166">
    <property type="term" value="F:nucleotide binding"/>
    <property type="evidence" value="ECO:0007669"/>
    <property type="project" value="UniProtKB-KW"/>
</dbReference>
<dbReference type="GO" id="GO:0004383">
    <property type="term" value="F:guanylate cyclase activity"/>
    <property type="evidence" value="ECO:0007669"/>
    <property type="project" value="TreeGrafter"/>
</dbReference>
<comment type="subcellular location">
    <subcellularLocation>
        <location evidence="1">Membrane</location>
    </subcellularLocation>
</comment>
<dbReference type="GO" id="GO:0035556">
    <property type="term" value="P:intracellular signal transduction"/>
    <property type="evidence" value="ECO:0007669"/>
    <property type="project" value="InterPro"/>
</dbReference>
<dbReference type="PROSITE" id="PS50125">
    <property type="entry name" value="GUANYLATE_CYCLASE_2"/>
    <property type="match status" value="1"/>
</dbReference>
<dbReference type="GO" id="GO:0007168">
    <property type="term" value="P:receptor guanylyl cyclase signaling pathway"/>
    <property type="evidence" value="ECO:0007669"/>
    <property type="project" value="TreeGrafter"/>
</dbReference>
<evidence type="ECO:0000256" key="6">
    <source>
        <dbReference type="ARBA" id="ARBA00023180"/>
    </source>
</evidence>
<comment type="caution">
    <text evidence="11">The sequence shown here is derived from an EMBL/GenBank/DDBJ whole genome shotgun (WGS) entry which is preliminary data.</text>
</comment>
<dbReference type="EMBL" id="JAXCGZ010000037">
    <property type="protein sequence ID" value="KAK7086940.1"/>
    <property type="molecule type" value="Genomic_DNA"/>
</dbReference>
<sequence length="706" mass="78571">MLLTPKRIDFHRQSPEPRHSPRSRPCPHWHRLKVCLTGHPEDALQRQCKNNHQDTPPLPQHHEHWIPIHLARHNQCTDAGSASTSWYKAVTSLLHINLSSILHKNTAVNTHRLRLGYKCTWEIIDNIIKECTFCHETTPRRLLPYFLECESFTEVRQMIGALTTPSHHPVAPQSMVDMLNELYTCFDAIIGDYDVYKVETIGDAYMVVSGLPICNGDKHSVEIASMALKLLSAVKKITIRHRPWDTLKLRIGIHSGPCVAGVVGLTMPRYCLFGDTVNTASRMESTGKELCIHISDANKKMLDKQGGYVVRERGEINVKGKGLMRTWWLVGEQKSQDEIIKNFPQNNSENSPTTCTSSTDNLFHSSIPTLPSSSSKEAHTMISSQDSVSSQNITVPTCFSSQMINHCHNKIHLLSSESLVPSPSPSPLKPTYTLANNYTYLSNASQHCSPISNSLPKYTPKISSSSSNSTPVSVTNITFPRNATLIQNCVPTGNKYMQWPSTTSNISKSNPKGITNTNGFVYQSSSTAQMQITADSSPISKASTVLSIPFCTEDLYSRDSMKHGVSECRLSTSLRNINFLRKGNVLATSEENKPMCLESYIGGNDERDQEDQCTRDILSAQCSDYSQEQVENVQPISTASLTNQCKGAEKGCNSSRNIRHTLSEPITSEQKTPTIVQDLKSGLAVTHHLCSPPTYSNNQVKKQNFV</sequence>
<evidence type="ECO:0000313" key="11">
    <source>
        <dbReference type="EMBL" id="KAK7086940.1"/>
    </source>
</evidence>
<dbReference type="PANTHER" id="PTHR11920">
    <property type="entry name" value="GUANYLYL CYCLASE"/>
    <property type="match status" value="1"/>
</dbReference>
<feature type="region of interest" description="Disordered" evidence="9">
    <location>
        <begin position="1"/>
        <end position="25"/>
    </location>
</feature>
<dbReference type="PANTHER" id="PTHR11920:SF501">
    <property type="entry name" value="GUANYLATE CYCLASE 32E"/>
    <property type="match status" value="1"/>
</dbReference>
<protein>
    <recommendedName>
        <fullName evidence="10">Guanylate cyclase domain-containing protein</fullName>
    </recommendedName>
</protein>
<dbReference type="InterPro" id="IPR050401">
    <property type="entry name" value="Cyclic_nucleotide_synthase"/>
</dbReference>
<evidence type="ECO:0000256" key="2">
    <source>
        <dbReference type="ARBA" id="ARBA00022692"/>
    </source>
</evidence>
<reference evidence="11 12" key="1">
    <citation type="submission" date="2023-11" db="EMBL/GenBank/DDBJ databases">
        <title>Halocaridina rubra genome assembly.</title>
        <authorList>
            <person name="Smith C."/>
        </authorList>
    </citation>
    <scope>NUCLEOTIDE SEQUENCE [LARGE SCALE GENOMIC DNA]</scope>
    <source>
        <strain evidence="11">EP-1</strain>
        <tissue evidence="11">Whole</tissue>
    </source>
</reference>
<dbReference type="GO" id="GO:0001653">
    <property type="term" value="F:peptide receptor activity"/>
    <property type="evidence" value="ECO:0007669"/>
    <property type="project" value="TreeGrafter"/>
</dbReference>
<evidence type="ECO:0000256" key="7">
    <source>
        <dbReference type="ARBA" id="ARBA00023239"/>
    </source>
</evidence>